<accession>A0A4R6JEG7</accession>
<feature type="region of interest" description="Disordered" evidence="1">
    <location>
        <begin position="319"/>
        <end position="420"/>
    </location>
</feature>
<proteinExistence type="predicted"/>
<evidence type="ECO:0000313" key="3">
    <source>
        <dbReference type="EMBL" id="TDO34300.1"/>
    </source>
</evidence>
<feature type="compositionally biased region" description="Basic and acidic residues" evidence="1">
    <location>
        <begin position="291"/>
        <end position="305"/>
    </location>
</feature>
<feature type="region of interest" description="Disordered" evidence="1">
    <location>
        <begin position="275"/>
        <end position="306"/>
    </location>
</feature>
<keyword evidence="2" id="KW-0812">Transmembrane</keyword>
<keyword evidence="4" id="KW-1185">Reference proteome</keyword>
<gene>
    <name evidence="3" type="ORF">EV643_12885</name>
</gene>
<feature type="compositionally biased region" description="Basic and acidic residues" evidence="1">
    <location>
        <begin position="404"/>
        <end position="420"/>
    </location>
</feature>
<feature type="region of interest" description="Disordered" evidence="1">
    <location>
        <begin position="62"/>
        <end position="85"/>
    </location>
</feature>
<dbReference type="AlphaFoldDB" id="A0A4R6JEG7"/>
<keyword evidence="2" id="KW-1133">Transmembrane helix</keyword>
<sequence length="420" mass="44242">MKLDKSSLLAAAAVVAILYLLGLVLGLPGWVAVLSAIVLLLAAAVLLREPAKKPLPIAITAPSTSAGSSGSSAQPGRSTPAPVARYPDQDPVFSLPPTRTIADVRLPSASPDFQFSFSAVVHWSAVLSGSRHGDLGSVAVDALLARAKVLTAGQRPTEEALNQHRLAALLGEPDLDERGQVRTWATEVRLRLPDADSKHLQVLAALHRREQTTLLERRMERDQRAYLTDDVLATPGSAAVWWLVNNPGQVEEAVNLLGTLSQLSAVANNLETADSNLDTTADKGPGTTADKSLDRAHETAGRDPRLAVTSATELAALLSSASQPPPVEFTSKTSPPSEPANPEASNTETSNPSARVAGTTTSADPKAPASGEPDSPLADDSPDVTRKTSGEPDRQPGNGMPRPDAADNRNGRYREEFFSD</sequence>
<comment type="caution">
    <text evidence="3">The sequence shown here is derived from an EMBL/GenBank/DDBJ whole genome shotgun (WGS) entry which is preliminary data.</text>
</comment>
<feature type="compositionally biased region" description="Low complexity" evidence="1">
    <location>
        <begin position="62"/>
        <end position="79"/>
    </location>
</feature>
<name>A0A4R6JEG7_9ACTN</name>
<evidence type="ECO:0000256" key="1">
    <source>
        <dbReference type="SAM" id="MobiDB-lite"/>
    </source>
</evidence>
<evidence type="ECO:0000256" key="2">
    <source>
        <dbReference type="SAM" id="Phobius"/>
    </source>
</evidence>
<protein>
    <submittedName>
        <fullName evidence="3">Uncharacterized protein</fullName>
    </submittedName>
</protein>
<dbReference type="EMBL" id="SNWQ01000028">
    <property type="protein sequence ID" value="TDO34300.1"/>
    <property type="molecule type" value="Genomic_DNA"/>
</dbReference>
<dbReference type="Proteomes" id="UP000295388">
    <property type="component" value="Unassembled WGS sequence"/>
</dbReference>
<reference evidence="3 4" key="1">
    <citation type="submission" date="2019-03" db="EMBL/GenBank/DDBJ databases">
        <title>Genomic Encyclopedia of Type Strains, Phase III (KMG-III): the genomes of soil and plant-associated and newly described type strains.</title>
        <authorList>
            <person name="Whitman W."/>
        </authorList>
    </citation>
    <scope>NUCLEOTIDE SEQUENCE [LARGE SCALE GENOMIC DNA]</scope>
    <source>
        <strain evidence="3 4">VKM Ac-2527</strain>
    </source>
</reference>
<keyword evidence="2" id="KW-0472">Membrane</keyword>
<feature type="transmembrane region" description="Helical" evidence="2">
    <location>
        <begin position="7"/>
        <end position="24"/>
    </location>
</feature>
<dbReference type="RefSeq" id="WP_202869929.1">
    <property type="nucleotide sequence ID" value="NZ_SNWQ01000028.1"/>
</dbReference>
<organism evidence="3 4">
    <name type="scientific">Kribbella caucasensis</name>
    <dbReference type="NCBI Taxonomy" id="2512215"/>
    <lineage>
        <taxon>Bacteria</taxon>
        <taxon>Bacillati</taxon>
        <taxon>Actinomycetota</taxon>
        <taxon>Actinomycetes</taxon>
        <taxon>Propionibacteriales</taxon>
        <taxon>Kribbellaceae</taxon>
        <taxon>Kribbella</taxon>
    </lineage>
</organism>
<feature type="compositionally biased region" description="Basic and acidic residues" evidence="1">
    <location>
        <begin position="383"/>
        <end position="394"/>
    </location>
</feature>
<feature type="compositionally biased region" description="Polar residues" evidence="1">
    <location>
        <begin position="347"/>
        <end position="363"/>
    </location>
</feature>
<evidence type="ECO:0000313" key="4">
    <source>
        <dbReference type="Proteomes" id="UP000295388"/>
    </source>
</evidence>